<name>A0A1E3HP24_9TREE</name>
<dbReference type="AlphaFoldDB" id="A0A1E3HP24"/>
<sequence length="96" mass="10254">MAPTVSHIAEVDASKLDSLSPSQRSTAHSQWLNILSARLSALQSAHNMCMDLDAGGGMASVSEEIAPLEEAVNEARKMVSVLGSQLRRRGSDVDVY</sequence>
<accession>A0A1E3HP24</accession>
<comment type="caution">
    <text evidence="1">The sequence shown here is derived from an EMBL/GenBank/DDBJ whole genome shotgun (WGS) entry which is preliminary data.</text>
</comment>
<dbReference type="EMBL" id="AWGH01000049">
    <property type="protein sequence ID" value="ODN78072.1"/>
    <property type="molecule type" value="Genomic_DNA"/>
</dbReference>
<protein>
    <submittedName>
        <fullName evidence="1">Uncharacterized protein</fullName>
    </submittedName>
</protein>
<dbReference type="OrthoDB" id="2570279at2759"/>
<reference evidence="1 2" key="1">
    <citation type="submission" date="2016-06" db="EMBL/GenBank/DDBJ databases">
        <title>Evolution of pathogenesis and genome organization in the Tremellales.</title>
        <authorList>
            <person name="Cuomo C."/>
            <person name="Litvintseva A."/>
            <person name="Heitman J."/>
            <person name="Chen Y."/>
            <person name="Sun S."/>
            <person name="Springer D."/>
            <person name="Dromer F."/>
            <person name="Young S."/>
            <person name="Zeng Q."/>
            <person name="Chapman S."/>
            <person name="Gujja S."/>
            <person name="Saif S."/>
            <person name="Birren B."/>
        </authorList>
    </citation>
    <scope>NUCLEOTIDE SEQUENCE [LARGE SCALE GENOMIC DNA]</scope>
    <source>
        <strain evidence="1 2">CBS 7118</strain>
    </source>
</reference>
<gene>
    <name evidence="1" type="ORF">L198_07991</name>
</gene>
<keyword evidence="2" id="KW-1185">Reference proteome</keyword>
<dbReference type="GeneID" id="30197202"/>
<evidence type="ECO:0000313" key="2">
    <source>
        <dbReference type="Proteomes" id="UP000094819"/>
    </source>
</evidence>
<dbReference type="RefSeq" id="XP_019028025.1">
    <property type="nucleotide sequence ID" value="XM_019179964.1"/>
</dbReference>
<evidence type="ECO:0000313" key="1">
    <source>
        <dbReference type="EMBL" id="ODN78072.1"/>
    </source>
</evidence>
<dbReference type="Proteomes" id="UP000094819">
    <property type="component" value="Unassembled WGS sequence"/>
</dbReference>
<organism evidence="1 2">
    <name type="scientific">Cryptococcus wingfieldii CBS 7118</name>
    <dbReference type="NCBI Taxonomy" id="1295528"/>
    <lineage>
        <taxon>Eukaryota</taxon>
        <taxon>Fungi</taxon>
        <taxon>Dikarya</taxon>
        <taxon>Basidiomycota</taxon>
        <taxon>Agaricomycotina</taxon>
        <taxon>Tremellomycetes</taxon>
        <taxon>Tremellales</taxon>
        <taxon>Cryptococcaceae</taxon>
        <taxon>Cryptococcus</taxon>
    </lineage>
</organism>
<proteinExistence type="predicted"/>